<dbReference type="Pfam" id="PF09935">
    <property type="entry name" value="DUF2167"/>
    <property type="match status" value="1"/>
</dbReference>
<dbReference type="AlphaFoldDB" id="A0A846H017"/>
<keyword evidence="1" id="KW-0812">Transmembrane</keyword>
<gene>
    <name evidence="2" type="ORF">PI95_001895</name>
</gene>
<keyword evidence="3" id="KW-1185">Reference proteome</keyword>
<sequence>MRILQRVILAIASFILVIGLSNIALGADNLELLASQLKYETGKITLQSGVATVNVPAELRYLNSQQTQIVLEKIWGNPSGDGTLGMLVPAKFNPLSKNSWGVVITYQEDGYVKDDEAESIDYSKLLKTMQEATKERNEQRVKQGYPAIEIVGWAKQPSYDKVHHQLHWAKDFKVSDSDEHTLNYNIRVLGRKGVLVLNAVAGLEQLSLIEKDSPKVLSSVAFNPGYRYEDFNPNSDKIANYGIAALVAGGVAVKTGLFKGILLALLAAKKFLIIAVVVVIAFIQKIFGNLFGRKRQNNSTGNDSQQQ</sequence>
<proteinExistence type="predicted"/>
<dbReference type="Proteomes" id="UP000031549">
    <property type="component" value="Unassembled WGS sequence"/>
</dbReference>
<evidence type="ECO:0000313" key="2">
    <source>
        <dbReference type="EMBL" id="NEU71367.1"/>
    </source>
</evidence>
<name>A0A846H017_9CYAN</name>
<keyword evidence="1" id="KW-0472">Membrane</keyword>
<reference evidence="2 3" key="1">
    <citation type="journal article" date="2015" name="Genome Announc.">
        <title>Draft Genome Sequence of Cyanobacterium Hassallia byssoidea Strain VB512170, Isolated from Monuments in India.</title>
        <authorList>
            <person name="Singh D."/>
            <person name="Chandrababunaidu M.M."/>
            <person name="Panda A."/>
            <person name="Sen D."/>
            <person name="Bhattacharyya S."/>
            <person name="Adhikary S.P."/>
            <person name="Tripathy S."/>
        </authorList>
    </citation>
    <scope>NUCLEOTIDE SEQUENCE [LARGE SCALE GENOMIC DNA]</scope>
    <source>
        <strain evidence="2 3">VB512170</strain>
    </source>
</reference>
<accession>A0A846H017</accession>
<keyword evidence="1" id="KW-1133">Transmembrane helix</keyword>
<protein>
    <submittedName>
        <fullName evidence="2">DUF2167 domain-containing protein</fullName>
    </submittedName>
</protein>
<organism evidence="2 3">
    <name type="scientific">Hassallia byssoidea VB512170</name>
    <dbReference type="NCBI Taxonomy" id="1304833"/>
    <lineage>
        <taxon>Bacteria</taxon>
        <taxon>Bacillati</taxon>
        <taxon>Cyanobacteriota</taxon>
        <taxon>Cyanophyceae</taxon>
        <taxon>Nostocales</taxon>
        <taxon>Tolypothrichaceae</taxon>
        <taxon>Hassallia</taxon>
    </lineage>
</organism>
<feature type="transmembrane region" description="Helical" evidence="1">
    <location>
        <begin position="261"/>
        <end position="283"/>
    </location>
</feature>
<dbReference type="RefSeq" id="WP_052325278.1">
    <property type="nucleotide sequence ID" value="NZ_JTCM02000002.1"/>
</dbReference>
<dbReference type="EMBL" id="JTCM02000002">
    <property type="protein sequence ID" value="NEU71367.1"/>
    <property type="molecule type" value="Genomic_DNA"/>
</dbReference>
<comment type="caution">
    <text evidence="2">The sequence shown here is derived from an EMBL/GenBank/DDBJ whole genome shotgun (WGS) entry which is preliminary data.</text>
</comment>
<dbReference type="InterPro" id="IPR018682">
    <property type="entry name" value="DUF2167_membr"/>
</dbReference>
<evidence type="ECO:0000256" key="1">
    <source>
        <dbReference type="SAM" id="Phobius"/>
    </source>
</evidence>
<evidence type="ECO:0000313" key="3">
    <source>
        <dbReference type="Proteomes" id="UP000031549"/>
    </source>
</evidence>